<dbReference type="EMBL" id="GL379867">
    <property type="protein sequence ID" value="EGT58262.1"/>
    <property type="molecule type" value="Genomic_DNA"/>
</dbReference>
<name>G0NDG2_CAEBE</name>
<dbReference type="Proteomes" id="UP000008068">
    <property type="component" value="Unassembled WGS sequence"/>
</dbReference>
<keyword evidence="3" id="KW-1185">Reference proteome</keyword>
<dbReference type="InParanoid" id="G0NDG2"/>
<accession>G0NDG2</accession>
<proteinExistence type="predicted"/>
<dbReference type="HOGENOM" id="CLU_1760420_0_0_1"/>
<sequence length="148" mass="16728">MTKFTVAYNKKASNVLESEHPVAKAVNFRILFLILTNANMVLEARRLSEEQEADEGQIPLPNRPVLKVGDDKMKIGDNERMKYSSITESLTNVFDSSMNNAKTMETIDGKFEEDANVLPTQENIWTSPRPVASSEDSGKGFRKQFKNR</sequence>
<feature type="region of interest" description="Disordered" evidence="1">
    <location>
        <begin position="119"/>
        <end position="148"/>
    </location>
</feature>
<evidence type="ECO:0000256" key="1">
    <source>
        <dbReference type="SAM" id="MobiDB-lite"/>
    </source>
</evidence>
<gene>
    <name evidence="2" type="ORF">CAEBREN_13673</name>
</gene>
<organism evidence="3">
    <name type="scientific">Caenorhabditis brenneri</name>
    <name type="common">Nematode worm</name>
    <dbReference type="NCBI Taxonomy" id="135651"/>
    <lineage>
        <taxon>Eukaryota</taxon>
        <taxon>Metazoa</taxon>
        <taxon>Ecdysozoa</taxon>
        <taxon>Nematoda</taxon>
        <taxon>Chromadorea</taxon>
        <taxon>Rhabditida</taxon>
        <taxon>Rhabditina</taxon>
        <taxon>Rhabditomorpha</taxon>
        <taxon>Rhabditoidea</taxon>
        <taxon>Rhabditidae</taxon>
        <taxon>Peloderinae</taxon>
        <taxon>Caenorhabditis</taxon>
    </lineage>
</organism>
<protein>
    <submittedName>
        <fullName evidence="2">Uncharacterized protein</fullName>
    </submittedName>
</protein>
<evidence type="ECO:0000313" key="2">
    <source>
        <dbReference type="EMBL" id="EGT58262.1"/>
    </source>
</evidence>
<dbReference type="AlphaFoldDB" id="G0NDG2"/>
<reference evidence="3" key="1">
    <citation type="submission" date="2011-07" db="EMBL/GenBank/DDBJ databases">
        <authorList>
            <consortium name="Caenorhabditis brenneri Sequencing and Analysis Consortium"/>
            <person name="Wilson R.K."/>
        </authorList>
    </citation>
    <scope>NUCLEOTIDE SEQUENCE [LARGE SCALE GENOMIC DNA]</scope>
    <source>
        <strain evidence="3">PB2801</strain>
    </source>
</reference>
<evidence type="ECO:0000313" key="3">
    <source>
        <dbReference type="Proteomes" id="UP000008068"/>
    </source>
</evidence>